<dbReference type="InterPro" id="IPR001128">
    <property type="entry name" value="Cyt_P450"/>
</dbReference>
<evidence type="ECO:0000313" key="8">
    <source>
        <dbReference type="EMBL" id="AWH12921.1"/>
    </source>
</evidence>
<evidence type="ECO:0000256" key="4">
    <source>
        <dbReference type="ARBA" id="ARBA00023002"/>
    </source>
</evidence>
<keyword evidence="5 7" id="KW-0408">Iron</keyword>
<reference evidence="8" key="1">
    <citation type="journal article" date="2018" name="Org. Lett.">
        <title>Discovery, Biosynthesis, and Heterologous Production of Streptoseomycin, an Anti-Microaerophilic Bacteria Macrodilactone.</title>
        <authorList>
            <person name="Zhang B."/>
            <person name="Wang K.B."/>
            <person name="Wang W."/>
            <person name="Bi S.F."/>
            <person name="Mei Y.N."/>
            <person name="Deng X.Z."/>
            <person name="Jiao R.H."/>
            <person name="Tan R.X."/>
            <person name="Ge H.M."/>
        </authorList>
    </citation>
    <scope>NUCLEOTIDE SEQUENCE</scope>
    <source>
        <strain evidence="8">A01</strain>
    </source>
</reference>
<sequence length="390" mass="42742">MDRTPQCPLDLPVELRELAERSPVSRVRIWDGSTAWLITGYAEARAVLTDPRASSDQRLPGYTFAAPQAKAFHTRNRSMPTVDDPEHAYLRRMVTADFSHRKAEALRPVFQRTVDELVDAMLAAGNTADLFADLAVPMSSKAICEVLGVHHSEGERFAALGRIMAVPGSPDAVHSRVVEDMRALLGSLVRQARTEPGDGVIGHLVRAGELPDEEIIATALLVMAAGHGATAHMTTLGTMALLTHPDQLALVRDSRDPAFIANAVEELLRYLSVAHLGRRRVAKEDLEVAGVLIRKGEGIIVATDTANHDPRAFDGDPDALDLHRDARHHLAFGFGVHQCLGQQLSRVLLQVVYGTLYRRIPTLELAIPVDQISYKLDLAIYGVNELPVKW</sequence>
<dbReference type="CDD" id="cd11030">
    <property type="entry name" value="CYP105-like"/>
    <property type="match status" value="1"/>
</dbReference>
<organism evidence="8">
    <name type="scientific">Streptomyces seoulensis</name>
    <dbReference type="NCBI Taxonomy" id="73044"/>
    <lineage>
        <taxon>Bacteria</taxon>
        <taxon>Bacillati</taxon>
        <taxon>Actinomycetota</taxon>
        <taxon>Actinomycetes</taxon>
        <taxon>Kitasatosporales</taxon>
        <taxon>Streptomycetaceae</taxon>
        <taxon>Streptomyces</taxon>
    </lineage>
</organism>
<keyword evidence="6 7" id="KW-0503">Monooxygenase</keyword>
<dbReference type="PANTHER" id="PTHR46696">
    <property type="entry name" value="P450, PUTATIVE (EUROFUNG)-RELATED"/>
    <property type="match status" value="1"/>
</dbReference>
<dbReference type="EMBL" id="MG891745">
    <property type="protein sequence ID" value="AWH12921.1"/>
    <property type="molecule type" value="Genomic_DNA"/>
</dbReference>
<comment type="similarity">
    <text evidence="1 7">Belongs to the cytochrome P450 family.</text>
</comment>
<dbReference type="GO" id="GO:0005506">
    <property type="term" value="F:iron ion binding"/>
    <property type="evidence" value="ECO:0007669"/>
    <property type="project" value="InterPro"/>
</dbReference>
<dbReference type="InterPro" id="IPR036396">
    <property type="entry name" value="Cyt_P450_sf"/>
</dbReference>
<evidence type="ECO:0000256" key="2">
    <source>
        <dbReference type="ARBA" id="ARBA00022617"/>
    </source>
</evidence>
<dbReference type="PRINTS" id="PR00359">
    <property type="entry name" value="BP450"/>
</dbReference>
<dbReference type="GO" id="GO:0016705">
    <property type="term" value="F:oxidoreductase activity, acting on paired donors, with incorporation or reduction of molecular oxygen"/>
    <property type="evidence" value="ECO:0007669"/>
    <property type="project" value="InterPro"/>
</dbReference>
<dbReference type="InterPro" id="IPR017972">
    <property type="entry name" value="Cyt_P450_CS"/>
</dbReference>
<keyword evidence="3 7" id="KW-0479">Metal-binding</keyword>
<evidence type="ECO:0000256" key="1">
    <source>
        <dbReference type="ARBA" id="ARBA00010617"/>
    </source>
</evidence>
<evidence type="ECO:0000256" key="6">
    <source>
        <dbReference type="ARBA" id="ARBA00023033"/>
    </source>
</evidence>
<keyword evidence="4 7" id="KW-0560">Oxidoreductase</keyword>
<dbReference type="PANTHER" id="PTHR46696:SF1">
    <property type="entry name" value="CYTOCHROME P450 YJIB-RELATED"/>
    <property type="match status" value="1"/>
</dbReference>
<dbReference type="GO" id="GO:0004497">
    <property type="term" value="F:monooxygenase activity"/>
    <property type="evidence" value="ECO:0007669"/>
    <property type="project" value="UniProtKB-KW"/>
</dbReference>
<proteinExistence type="inferred from homology"/>
<dbReference type="AlphaFoldDB" id="A0A2S1P8Q9"/>
<dbReference type="PROSITE" id="PS00086">
    <property type="entry name" value="CYTOCHROME_P450"/>
    <property type="match status" value="1"/>
</dbReference>
<dbReference type="InterPro" id="IPR002397">
    <property type="entry name" value="Cyt_P450_B"/>
</dbReference>
<evidence type="ECO:0000256" key="7">
    <source>
        <dbReference type="RuleBase" id="RU000461"/>
    </source>
</evidence>
<protein>
    <submittedName>
        <fullName evidence="8">StmP2</fullName>
    </submittedName>
</protein>
<name>A0A2S1P8Q9_STRSO</name>
<accession>A0A2S1P8Q9</accession>
<keyword evidence="2 7" id="KW-0349">Heme</keyword>
<dbReference type="FunFam" id="1.10.630.10:FF:000018">
    <property type="entry name" value="Cytochrome P450 monooxygenase"/>
    <property type="match status" value="1"/>
</dbReference>
<dbReference type="SUPFAM" id="SSF48264">
    <property type="entry name" value="Cytochrome P450"/>
    <property type="match status" value="1"/>
</dbReference>
<dbReference type="Gene3D" id="1.10.630.10">
    <property type="entry name" value="Cytochrome P450"/>
    <property type="match status" value="1"/>
</dbReference>
<evidence type="ECO:0000256" key="3">
    <source>
        <dbReference type="ARBA" id="ARBA00022723"/>
    </source>
</evidence>
<dbReference type="SMR" id="A0A2S1P8Q9"/>
<dbReference type="Pfam" id="PF00067">
    <property type="entry name" value="p450"/>
    <property type="match status" value="1"/>
</dbReference>
<evidence type="ECO:0000256" key="5">
    <source>
        <dbReference type="ARBA" id="ARBA00023004"/>
    </source>
</evidence>
<dbReference type="GO" id="GO:0020037">
    <property type="term" value="F:heme binding"/>
    <property type="evidence" value="ECO:0007669"/>
    <property type="project" value="InterPro"/>
</dbReference>